<dbReference type="SUPFAM" id="SSF51658">
    <property type="entry name" value="Xylose isomerase-like"/>
    <property type="match status" value="1"/>
</dbReference>
<dbReference type="PANTHER" id="PTHR12110:SF21">
    <property type="entry name" value="XYLOSE ISOMERASE-LIKE TIM BARREL DOMAIN-CONTAINING PROTEIN"/>
    <property type="match status" value="1"/>
</dbReference>
<organism evidence="2 3">
    <name type="scientific">Thermatribacter velox</name>
    <dbReference type="NCBI Taxonomy" id="3039681"/>
    <lineage>
        <taxon>Bacteria</taxon>
        <taxon>Pseudomonadati</taxon>
        <taxon>Atribacterota</taxon>
        <taxon>Atribacteria</taxon>
        <taxon>Atribacterales</taxon>
        <taxon>Thermatribacteraceae</taxon>
        <taxon>Thermatribacter</taxon>
    </lineage>
</organism>
<evidence type="ECO:0000259" key="1">
    <source>
        <dbReference type="Pfam" id="PF01261"/>
    </source>
</evidence>
<keyword evidence="2" id="KW-0413">Isomerase</keyword>
<name>A0ABZ2YB76_9BACT</name>
<dbReference type="EMBL" id="CP121689">
    <property type="protein sequence ID" value="WZL76260.1"/>
    <property type="molecule type" value="Genomic_DNA"/>
</dbReference>
<sequence length="320" mass="36111">MKIGVFLVLFQNDPLEKALDYVKSVGAEAVEIGTGGYPSNAHCNPEEVLKSPDEIKRFKEAVESRGLEISALSCHGNPLHPNSEVAQKHHREFENTILLAEKLGVQTVITFSGCPGDSENAKYPNWVTCPWPPEFLEIVRWQWEEKLIPYWKKMAQFARDHGVKIALEMHPGFCVYNPETLLRLRDAAGDNIGANFDPSHLFWQGIDPIFAIRKLGDAIFHVHAKDTKIDPVNSLVNGNLDTKPYTDEINRSWIFRTVGYGHDLGFWKDFVSNLRLVGYDGVLSIEHEDSLMSGREGFEKAVALLKEVVLKEKVGAAWWV</sequence>
<dbReference type="PANTHER" id="PTHR12110">
    <property type="entry name" value="HYDROXYPYRUVATE ISOMERASE"/>
    <property type="match status" value="1"/>
</dbReference>
<reference evidence="2 3" key="1">
    <citation type="submission" date="2023-03" db="EMBL/GenBank/DDBJ databases">
        <title>Novel Species.</title>
        <authorList>
            <person name="Ma S."/>
        </authorList>
    </citation>
    <scope>NUCLEOTIDE SEQUENCE [LARGE SCALE GENOMIC DNA]</scope>
    <source>
        <strain evidence="2 3">B11</strain>
    </source>
</reference>
<dbReference type="Proteomes" id="UP001461341">
    <property type="component" value="Chromosome"/>
</dbReference>
<evidence type="ECO:0000313" key="2">
    <source>
        <dbReference type="EMBL" id="WZL76260.1"/>
    </source>
</evidence>
<gene>
    <name evidence="2" type="ORF">QBE54_00580</name>
</gene>
<protein>
    <submittedName>
        <fullName evidence="2">Sugar phosphate isomerase/epimerase</fullName>
    </submittedName>
</protein>
<feature type="domain" description="Xylose isomerase-like TIM barrel" evidence="1">
    <location>
        <begin position="19"/>
        <end position="307"/>
    </location>
</feature>
<dbReference type="Gene3D" id="3.20.20.150">
    <property type="entry name" value="Divalent-metal-dependent TIM barrel enzymes"/>
    <property type="match status" value="1"/>
</dbReference>
<dbReference type="InterPro" id="IPR013022">
    <property type="entry name" value="Xyl_isomerase-like_TIM-brl"/>
</dbReference>
<dbReference type="InterPro" id="IPR036237">
    <property type="entry name" value="Xyl_isomerase-like_sf"/>
</dbReference>
<accession>A0ABZ2YB76</accession>
<evidence type="ECO:0000313" key="3">
    <source>
        <dbReference type="Proteomes" id="UP001461341"/>
    </source>
</evidence>
<dbReference type="RefSeq" id="WP_369018418.1">
    <property type="nucleotide sequence ID" value="NZ_CP121689.1"/>
</dbReference>
<dbReference type="GO" id="GO:0016853">
    <property type="term" value="F:isomerase activity"/>
    <property type="evidence" value="ECO:0007669"/>
    <property type="project" value="UniProtKB-KW"/>
</dbReference>
<dbReference type="Pfam" id="PF01261">
    <property type="entry name" value="AP_endonuc_2"/>
    <property type="match status" value="1"/>
</dbReference>
<dbReference type="InterPro" id="IPR050312">
    <property type="entry name" value="IolE/XylAMocC-like"/>
</dbReference>
<proteinExistence type="predicted"/>
<keyword evidence="3" id="KW-1185">Reference proteome</keyword>